<dbReference type="InterPro" id="IPR016181">
    <property type="entry name" value="Acyl_CoA_acyltransferase"/>
</dbReference>
<dbReference type="EMBL" id="HF571520">
    <property type="protein sequence ID" value="CCQ32971.1"/>
    <property type="molecule type" value="Genomic_DNA"/>
</dbReference>
<reference evidence="4 5" key="1">
    <citation type="journal article" date="2014" name="Environ. Microbiol.">
        <title>Halorhabdus tiamatea: proteogenomics and glycosidase activity measurements identify the first cultivated euryarchaeon from a deep-sea anoxic brine lake as potential polysaccharide degrader.</title>
        <authorList>
            <person name="Werner J."/>
            <person name="Ferrer M."/>
            <person name="Michel G."/>
            <person name="Mann A.J."/>
            <person name="Huang S."/>
            <person name="Juarez S."/>
            <person name="Ciordia S."/>
            <person name="Albar J.P."/>
            <person name="Alcaide M."/>
            <person name="La Cono V."/>
            <person name="Yakimov M.M."/>
            <person name="Antunes A."/>
            <person name="Taborda M."/>
            <person name="Da Costa M.S."/>
            <person name="Amann R.I."/>
            <person name="Gloeckner F.O."/>
            <person name="Golyshina O.V."/>
            <person name="Golyshin P.N."/>
            <person name="Teeling H."/>
        </authorList>
    </citation>
    <scope>NUCLEOTIDE SEQUENCE [LARGE SCALE GENOMIC DNA]</scope>
    <source>
        <strain evidence="5">SARL4B</strain>
    </source>
</reference>
<dbReference type="Pfam" id="PF00583">
    <property type="entry name" value="Acetyltransf_1"/>
    <property type="match status" value="1"/>
</dbReference>
<dbReference type="PROSITE" id="PS51186">
    <property type="entry name" value="GNAT"/>
    <property type="match status" value="1"/>
</dbReference>
<dbReference type="GO" id="GO:0016747">
    <property type="term" value="F:acyltransferase activity, transferring groups other than amino-acyl groups"/>
    <property type="evidence" value="ECO:0007669"/>
    <property type="project" value="InterPro"/>
</dbReference>
<evidence type="ECO:0000259" key="3">
    <source>
        <dbReference type="PROSITE" id="PS51186"/>
    </source>
</evidence>
<proteinExistence type="predicted"/>
<dbReference type="HOGENOM" id="CLU_013985_11_3_2"/>
<dbReference type="OrthoDB" id="125295at2157"/>
<dbReference type="PANTHER" id="PTHR43877:SF5">
    <property type="entry name" value="BLL8307 PROTEIN"/>
    <property type="match status" value="1"/>
</dbReference>
<evidence type="ECO:0000256" key="1">
    <source>
        <dbReference type="ARBA" id="ARBA00022679"/>
    </source>
</evidence>
<feature type="domain" description="N-acetyltransferase" evidence="3">
    <location>
        <begin position="8"/>
        <end position="160"/>
    </location>
</feature>
<keyword evidence="1 4" id="KW-0808">Transferase</keyword>
<dbReference type="CDD" id="cd04301">
    <property type="entry name" value="NAT_SF"/>
    <property type="match status" value="1"/>
</dbReference>
<dbReference type="InterPro" id="IPR000182">
    <property type="entry name" value="GNAT_dom"/>
</dbReference>
<dbReference type="PANTHER" id="PTHR43877">
    <property type="entry name" value="AMINOALKYLPHOSPHONATE N-ACETYLTRANSFERASE-RELATED-RELATED"/>
    <property type="match status" value="1"/>
</dbReference>
<dbReference type="Proteomes" id="UP000015381">
    <property type="component" value="Chromosome I"/>
</dbReference>
<gene>
    <name evidence="4" type="ORF">HTIA_0831</name>
</gene>
<keyword evidence="5" id="KW-1185">Reference proteome</keyword>
<evidence type="ECO:0000256" key="2">
    <source>
        <dbReference type="ARBA" id="ARBA00023315"/>
    </source>
</evidence>
<dbReference type="KEGG" id="hti:HTIA_0831"/>
<protein>
    <submittedName>
        <fullName evidence="4">GCN5-related N-acetyltransferase</fullName>
    </submittedName>
</protein>
<dbReference type="Gene3D" id="3.40.630.30">
    <property type="match status" value="1"/>
</dbReference>
<organism evidence="4 5">
    <name type="scientific">Halorhabdus tiamatea SARL4B</name>
    <dbReference type="NCBI Taxonomy" id="1033806"/>
    <lineage>
        <taxon>Archaea</taxon>
        <taxon>Methanobacteriati</taxon>
        <taxon>Methanobacteriota</taxon>
        <taxon>Stenosarchaea group</taxon>
        <taxon>Halobacteria</taxon>
        <taxon>Halobacteriales</taxon>
        <taxon>Haloarculaceae</taxon>
        <taxon>Halorhabdus</taxon>
    </lineage>
</organism>
<keyword evidence="2" id="KW-0012">Acyltransferase</keyword>
<sequence>MTGRSSDSTVRRFQLDDSPDVRRVHRVALRAAGTDPDDVPGNADLRWIEETYLRGDGEFLVAERDGRIVACGGLLIAGETAELVRIAVDPAHQRSGYGTAILDGLEATAAERGCDRVVLTTADRQAAAKQFYADRGYERRDTRQVGSYELIAFEKSLDAV</sequence>
<dbReference type="GeneID" id="23797834"/>
<accession>F7PJ05</accession>
<dbReference type="SUPFAM" id="SSF55729">
    <property type="entry name" value="Acyl-CoA N-acyltransferases (Nat)"/>
    <property type="match status" value="1"/>
</dbReference>
<dbReference type="InterPro" id="IPR050832">
    <property type="entry name" value="Bact_Acetyltransf"/>
</dbReference>
<name>F7PJ05_9EURY</name>
<dbReference type="RefSeq" id="WP_008525683.1">
    <property type="nucleotide sequence ID" value="NC_021921.1"/>
</dbReference>
<evidence type="ECO:0000313" key="4">
    <source>
        <dbReference type="EMBL" id="CCQ32971.1"/>
    </source>
</evidence>
<dbReference type="AlphaFoldDB" id="F7PJ05"/>
<evidence type="ECO:0000313" key="5">
    <source>
        <dbReference type="Proteomes" id="UP000015381"/>
    </source>
</evidence>